<dbReference type="Proteomes" id="UP000199657">
    <property type="component" value="Unassembled WGS sequence"/>
</dbReference>
<gene>
    <name evidence="1" type="ORF">SAMN04488052_103364</name>
</gene>
<organism evidence="1 2">
    <name type="scientific">Aquisalimonas asiatica</name>
    <dbReference type="NCBI Taxonomy" id="406100"/>
    <lineage>
        <taxon>Bacteria</taxon>
        <taxon>Pseudomonadati</taxon>
        <taxon>Pseudomonadota</taxon>
        <taxon>Gammaproteobacteria</taxon>
        <taxon>Chromatiales</taxon>
        <taxon>Ectothiorhodospiraceae</taxon>
        <taxon>Aquisalimonas</taxon>
    </lineage>
</organism>
<proteinExistence type="predicted"/>
<keyword evidence="2" id="KW-1185">Reference proteome</keyword>
<evidence type="ECO:0000313" key="1">
    <source>
        <dbReference type="EMBL" id="SEO84971.1"/>
    </source>
</evidence>
<accession>A0A1H8T1X8</accession>
<sequence length="42" mass="4715">MAIPTEIANQVLEYSSKYRGPALGALELSRLYELEPDGTRDF</sequence>
<protein>
    <submittedName>
        <fullName evidence="1">Uncharacterized protein</fullName>
    </submittedName>
</protein>
<dbReference type="AlphaFoldDB" id="A0A1H8T1X8"/>
<dbReference type="EMBL" id="FOEG01000003">
    <property type="protein sequence ID" value="SEO84971.1"/>
    <property type="molecule type" value="Genomic_DNA"/>
</dbReference>
<evidence type="ECO:0000313" key="2">
    <source>
        <dbReference type="Proteomes" id="UP000199657"/>
    </source>
</evidence>
<reference evidence="1 2" key="1">
    <citation type="submission" date="2016-10" db="EMBL/GenBank/DDBJ databases">
        <authorList>
            <person name="de Groot N.N."/>
        </authorList>
    </citation>
    <scope>NUCLEOTIDE SEQUENCE [LARGE SCALE GENOMIC DNA]</scope>
    <source>
        <strain evidence="1 2">CGMCC 1.6291</strain>
    </source>
</reference>
<name>A0A1H8T1X8_9GAMM</name>